<dbReference type="eggNOG" id="COG1330">
    <property type="taxonomic scope" value="Bacteria"/>
</dbReference>
<proteinExistence type="predicted"/>
<dbReference type="InterPro" id="IPR011335">
    <property type="entry name" value="Restrct_endonuc-II-like"/>
</dbReference>
<name>A0A090QZK4_9GAMM</name>
<dbReference type="STRING" id="754436.JCM19237_941"/>
<reference evidence="1 2" key="1">
    <citation type="journal article" date="2014" name="Genome Announc.">
        <title>Draft Genome Sequences of Two Vibrionaceae Species, Vibrio ponticus C121 and Photobacterium aphoticum C119, Isolated as Coral Reef Microbiota.</title>
        <authorList>
            <person name="Al-saari N."/>
            <person name="Meirelles P.M."/>
            <person name="Mino S."/>
            <person name="Suda W."/>
            <person name="Oshima K."/>
            <person name="Hattori M."/>
            <person name="Ohkuma M."/>
            <person name="Thompson F.L."/>
            <person name="Gomez-Gil B."/>
            <person name="Sawabe T."/>
            <person name="Sawabe T."/>
        </authorList>
    </citation>
    <scope>NUCLEOTIDE SEQUENCE [LARGE SCALE GENOMIC DNA]</scope>
    <source>
        <strain evidence="1 2">JCM 19237</strain>
    </source>
</reference>
<gene>
    <name evidence="1" type="ORF">JCM19237_941</name>
</gene>
<dbReference type="GO" id="GO:0008854">
    <property type="term" value="F:exodeoxyribonuclease V activity"/>
    <property type="evidence" value="ECO:0007669"/>
    <property type="project" value="UniProtKB-EC"/>
</dbReference>
<dbReference type="SUPFAM" id="SSF52980">
    <property type="entry name" value="Restriction endonuclease-like"/>
    <property type="match status" value="1"/>
</dbReference>
<evidence type="ECO:0000313" key="1">
    <source>
        <dbReference type="EMBL" id="GAL07703.1"/>
    </source>
</evidence>
<dbReference type="Proteomes" id="UP000029227">
    <property type="component" value="Unassembled WGS sequence"/>
</dbReference>
<organism evidence="1 2">
    <name type="scientific">Photobacterium aphoticum</name>
    <dbReference type="NCBI Taxonomy" id="754436"/>
    <lineage>
        <taxon>Bacteria</taxon>
        <taxon>Pseudomonadati</taxon>
        <taxon>Pseudomonadota</taxon>
        <taxon>Gammaproteobacteria</taxon>
        <taxon>Vibrionales</taxon>
        <taxon>Vibrionaceae</taxon>
        <taxon>Photobacterium</taxon>
    </lineage>
</organism>
<dbReference type="EC" id="3.1.11.5" evidence="1"/>
<protein>
    <submittedName>
        <fullName evidence="1">Exodeoxyribonuclease V gamma chain</fullName>
        <ecNumber evidence="1">3.1.11.5</ecNumber>
    </submittedName>
</protein>
<keyword evidence="1" id="KW-0378">Hydrolase</keyword>
<dbReference type="EMBL" id="BBMN01000018">
    <property type="protein sequence ID" value="GAL07703.1"/>
    <property type="molecule type" value="Genomic_DNA"/>
</dbReference>
<comment type="caution">
    <text evidence="1">The sequence shown here is derived from an EMBL/GenBank/DDBJ whole genome shotgun (WGS) entry which is preliminary data.</text>
</comment>
<accession>A0A090QZK4</accession>
<evidence type="ECO:0000313" key="2">
    <source>
        <dbReference type="Proteomes" id="UP000029227"/>
    </source>
</evidence>
<dbReference type="AlphaFoldDB" id="A0A090QZK4"/>
<sequence>MAECFNDSYLFPGEGNDTYIARVWPQWNDELAQAASQLAGRVLQAAILGSEVVDDDA</sequence>